<keyword evidence="5 13" id="KW-0227">DNA damage</keyword>
<comment type="caution">
    <text evidence="20">The sequence shown here is derived from an EMBL/GenBank/DDBJ whole genome shotgun (WGS) entry which is preliminary data.</text>
</comment>
<evidence type="ECO:0000256" key="9">
    <source>
        <dbReference type="ARBA" id="ARBA00023204"/>
    </source>
</evidence>
<comment type="subunit">
    <text evidence="11 13 14">Forms a heterotetramer with UvrA during the search for lesions. Interacts with UvrC in an incision complex.</text>
</comment>
<evidence type="ECO:0000259" key="19">
    <source>
        <dbReference type="PROSITE" id="PS51194"/>
    </source>
</evidence>
<comment type="subcellular location">
    <subcellularLocation>
        <location evidence="1 13 14">Cytoplasm</location>
    </subcellularLocation>
</comment>
<keyword evidence="7 13" id="KW-0067">ATP-binding</keyword>
<dbReference type="Pfam" id="PF00271">
    <property type="entry name" value="Helicase_C"/>
    <property type="match status" value="1"/>
</dbReference>
<dbReference type="CDD" id="cd17916">
    <property type="entry name" value="DEXHc_UvrB"/>
    <property type="match status" value="1"/>
</dbReference>
<evidence type="ECO:0000256" key="16">
    <source>
        <dbReference type="SAM" id="MobiDB-lite"/>
    </source>
</evidence>
<dbReference type="PROSITE" id="PS50151">
    <property type="entry name" value="UVR"/>
    <property type="match status" value="1"/>
</dbReference>
<dbReference type="InterPro" id="IPR004807">
    <property type="entry name" value="UvrB"/>
</dbReference>
<dbReference type="GO" id="GO:0009381">
    <property type="term" value="F:excinuclease ABC activity"/>
    <property type="evidence" value="ECO:0007669"/>
    <property type="project" value="UniProtKB-UniRule"/>
</dbReference>
<evidence type="ECO:0000256" key="6">
    <source>
        <dbReference type="ARBA" id="ARBA00022769"/>
    </source>
</evidence>
<evidence type="ECO:0000256" key="7">
    <source>
        <dbReference type="ARBA" id="ARBA00022840"/>
    </source>
</evidence>
<feature type="binding site" evidence="13">
    <location>
        <begin position="103"/>
        <end position="110"/>
    </location>
    <ligand>
        <name>ATP</name>
        <dbReference type="ChEBI" id="CHEBI:30616"/>
    </ligand>
</feature>
<evidence type="ECO:0000256" key="12">
    <source>
        <dbReference type="ARBA" id="ARBA00029504"/>
    </source>
</evidence>
<comment type="domain">
    <text evidence="13">The beta-hairpin motif is involved in DNA binding.</text>
</comment>
<gene>
    <name evidence="13" type="primary">uvrB</name>
    <name evidence="20" type="ORF">FF36_02092</name>
</gene>
<protein>
    <recommendedName>
        <fullName evidence="12 13">UvrABC system protein B</fullName>
        <shortName evidence="13">Protein UvrB</shortName>
    </recommendedName>
    <alternativeName>
        <fullName evidence="13">Excinuclease ABC subunit B</fullName>
    </alternativeName>
</protein>
<dbReference type="NCBIfam" id="NF003673">
    <property type="entry name" value="PRK05298.1"/>
    <property type="match status" value="1"/>
</dbReference>
<dbReference type="Gene3D" id="4.10.860.10">
    <property type="entry name" value="UVR domain"/>
    <property type="match status" value="1"/>
</dbReference>
<dbReference type="Pfam" id="PF02151">
    <property type="entry name" value="UVR"/>
    <property type="match status" value="1"/>
</dbReference>
<reference evidence="20 21" key="2">
    <citation type="journal article" date="2016" name="Genome Announc.">
        <title>Permanent Draft Genome Sequences for Two Variants of Frankia sp. Strain CpI1, the First Frankia Strain Isolated from Root Nodules of Comptonia peregrina.</title>
        <authorList>
            <person name="Oshone R."/>
            <person name="Hurst S.G.IV."/>
            <person name="Abebe-Akele F."/>
            <person name="Simpson S."/>
            <person name="Morris K."/>
            <person name="Thomas W.K."/>
            <person name="Tisa L.S."/>
        </authorList>
    </citation>
    <scope>NUCLEOTIDE SEQUENCE [LARGE SCALE GENOMIC DNA]</scope>
    <source>
        <strain evidence="21">CpI1-S</strain>
    </source>
</reference>
<evidence type="ECO:0000256" key="3">
    <source>
        <dbReference type="ARBA" id="ARBA00022490"/>
    </source>
</evidence>
<dbReference type="InterPro" id="IPR014001">
    <property type="entry name" value="Helicase_ATP-bd"/>
</dbReference>
<dbReference type="AlphaFoldDB" id="A0A0D8BH82"/>
<evidence type="ECO:0000259" key="18">
    <source>
        <dbReference type="PROSITE" id="PS51192"/>
    </source>
</evidence>
<feature type="compositionally biased region" description="Basic and acidic residues" evidence="16">
    <location>
        <begin position="10"/>
        <end position="31"/>
    </location>
</feature>
<dbReference type="Pfam" id="PF17757">
    <property type="entry name" value="UvrB_inter"/>
    <property type="match status" value="1"/>
</dbReference>
<evidence type="ECO:0000313" key="20">
    <source>
        <dbReference type="EMBL" id="KJE23643.1"/>
    </source>
</evidence>
<dbReference type="PANTHER" id="PTHR24029:SF0">
    <property type="entry name" value="UVRABC SYSTEM PROTEIN B"/>
    <property type="match status" value="1"/>
</dbReference>
<organism evidence="20 21">
    <name type="scientific">Frankia torreyi</name>
    <dbReference type="NCBI Taxonomy" id="1856"/>
    <lineage>
        <taxon>Bacteria</taxon>
        <taxon>Bacillati</taxon>
        <taxon>Actinomycetota</taxon>
        <taxon>Actinomycetes</taxon>
        <taxon>Frankiales</taxon>
        <taxon>Frankiaceae</taxon>
        <taxon>Frankia</taxon>
    </lineage>
</organism>
<dbReference type="InterPro" id="IPR001943">
    <property type="entry name" value="UVR_dom"/>
</dbReference>
<dbReference type="GO" id="GO:0009432">
    <property type="term" value="P:SOS response"/>
    <property type="evidence" value="ECO:0007669"/>
    <property type="project" value="UniProtKB-UniRule"/>
</dbReference>
<dbReference type="GO" id="GO:0005524">
    <property type="term" value="F:ATP binding"/>
    <property type="evidence" value="ECO:0007669"/>
    <property type="project" value="UniProtKB-UniRule"/>
</dbReference>
<dbReference type="Pfam" id="PF12344">
    <property type="entry name" value="UvrB"/>
    <property type="match status" value="1"/>
</dbReference>
<feature type="short sequence motif" description="Beta-hairpin" evidence="13">
    <location>
        <begin position="156"/>
        <end position="179"/>
    </location>
</feature>
<name>A0A0D8BH82_9ACTN</name>
<dbReference type="NCBIfam" id="TIGR00631">
    <property type="entry name" value="uvrb"/>
    <property type="match status" value="1"/>
</dbReference>
<feature type="domain" description="UVR" evidence="17">
    <location>
        <begin position="715"/>
        <end position="750"/>
    </location>
</feature>
<feature type="coiled-coil region" evidence="15">
    <location>
        <begin position="711"/>
        <end position="757"/>
    </location>
</feature>
<dbReference type="PROSITE" id="PS51194">
    <property type="entry name" value="HELICASE_CTER"/>
    <property type="match status" value="1"/>
</dbReference>
<evidence type="ECO:0000256" key="4">
    <source>
        <dbReference type="ARBA" id="ARBA00022741"/>
    </source>
</evidence>
<dbReference type="InterPro" id="IPR027417">
    <property type="entry name" value="P-loop_NTPase"/>
</dbReference>
<dbReference type="InterPro" id="IPR041471">
    <property type="entry name" value="UvrB_inter"/>
</dbReference>
<dbReference type="InterPro" id="IPR036876">
    <property type="entry name" value="UVR_dom_sf"/>
</dbReference>
<dbReference type="FunFam" id="3.40.50.300:FF:000477">
    <property type="entry name" value="UvrABC system protein B"/>
    <property type="match status" value="1"/>
</dbReference>
<keyword evidence="9 13" id="KW-0234">DNA repair</keyword>
<dbReference type="GO" id="GO:0005737">
    <property type="term" value="C:cytoplasm"/>
    <property type="evidence" value="ECO:0007669"/>
    <property type="project" value="UniProtKB-SubCell"/>
</dbReference>
<evidence type="ECO:0000256" key="13">
    <source>
        <dbReference type="HAMAP-Rule" id="MF_00204"/>
    </source>
</evidence>
<keyword evidence="15" id="KW-0175">Coiled coil</keyword>
<comment type="function">
    <text evidence="13">The UvrABC repair system catalyzes the recognition and processing of DNA lesions. A damage recognition complex composed of 2 UvrA and 2 UvrB subunits scans DNA for abnormalities. Upon binding of the UvrA(2)B(2) complex to a putative damaged site, the DNA wraps around one UvrB monomer. DNA wrap is dependent on ATP binding by UvrB and probably causes local melting of the DNA helix, facilitating insertion of UvrB beta-hairpin between the DNA strands. Then UvrB probes one DNA strand for the presence of a lesion. If a lesion is found the UvrA subunits dissociate and the UvrB-DNA preincision complex is formed. This complex is subsequently bound by UvrC and the second UvrB is released. If no lesion is found, the DNA wraps around the other UvrB subunit that will check the other stand for damage.</text>
</comment>
<dbReference type="InterPro" id="IPR006935">
    <property type="entry name" value="Helicase/UvrB_N"/>
</dbReference>
<keyword evidence="21" id="KW-1185">Reference proteome</keyword>
<evidence type="ECO:0000256" key="2">
    <source>
        <dbReference type="ARBA" id="ARBA00008533"/>
    </source>
</evidence>
<dbReference type="Gene3D" id="3.40.50.300">
    <property type="entry name" value="P-loop containing nucleotide triphosphate hydrolases"/>
    <property type="match status" value="3"/>
</dbReference>
<dbReference type="HAMAP" id="MF_00204">
    <property type="entry name" value="UvrB"/>
    <property type="match status" value="1"/>
</dbReference>
<reference evidence="21" key="1">
    <citation type="submission" date="2015-02" db="EMBL/GenBank/DDBJ databases">
        <title>Draft Genome of Frankia sp. CpI1-S.</title>
        <authorList>
            <person name="Oshone R.T."/>
            <person name="Ngom M."/>
            <person name="Ghodhbane-Gtari F."/>
            <person name="Gtari M."/>
            <person name="Morris K."/>
            <person name="Thomas K."/>
            <person name="Sen A."/>
            <person name="Tisa L.S."/>
        </authorList>
    </citation>
    <scope>NUCLEOTIDE SEQUENCE [LARGE SCALE GENOMIC DNA]</scope>
    <source>
        <strain evidence="21">CpI1-S</strain>
    </source>
</reference>
<dbReference type="SUPFAM" id="SSF52540">
    <property type="entry name" value="P-loop containing nucleoside triphosphate hydrolases"/>
    <property type="match status" value="2"/>
</dbReference>
<evidence type="ECO:0000256" key="15">
    <source>
        <dbReference type="SAM" id="Coils"/>
    </source>
</evidence>
<evidence type="ECO:0000313" key="21">
    <source>
        <dbReference type="Proteomes" id="UP000032545"/>
    </source>
</evidence>
<dbReference type="SUPFAM" id="SSF46600">
    <property type="entry name" value="C-terminal UvrC-binding domain of UvrB"/>
    <property type="match status" value="1"/>
</dbReference>
<evidence type="ECO:0000256" key="5">
    <source>
        <dbReference type="ARBA" id="ARBA00022763"/>
    </source>
</evidence>
<evidence type="ECO:0000256" key="8">
    <source>
        <dbReference type="ARBA" id="ARBA00022881"/>
    </source>
</evidence>
<dbReference type="SMART" id="SM00490">
    <property type="entry name" value="HELICc"/>
    <property type="match status" value="1"/>
</dbReference>
<feature type="region of interest" description="Disordered" evidence="16">
    <location>
        <begin position="1"/>
        <end position="44"/>
    </location>
</feature>
<sequence>MRLPAGQDARQGEGRQGEGRLGEGRLGEGRLGEPPATGRKLSEGCGVLDGVSTTFERPSLDIERTRAPFKVVSDFSPSGDQPAAIDELARRVQAGDTNVVLLGATGTGKSATTAWLVERLQRPTLVMAPNKTLAAQLANEFRELLPHNAVEYFVSYYDYYQPEAYIAQTDTYIEKDSSINEEVERLRHSATMSLLTRRDVIVVASVSCIYGLGTPQEYIDRMVRLRVGDEIERDLLLRRFVDVQYTRNDLAFTRGTFRVRGDTVEVFPVYEELAVRVEMFGDEIERLTYLHPLTGEIVREVEEIFVFPATHYVAGPERMERAIAGIETELDERLATMERQGKLLEAQRLRMRTTYDIEMMRQVGFCSGIENYSRHIDGRDAGTPPHTLLDYFPDDFLLVIDESHNTVPQIGGMYEGDMSRKRNLVEHGFRLPSAMDNRPLRWEEFLERIGQTIYLSATPGPYELGRADGVVEQIIRPTGLLDPEVVLKPTKGQIDDLVHEIRLRAERDERVLVTTLTKKMSEDLTDYLLELGIRVRYLHSEVDTLRRVELLTELRRGDFDVLVGINLLREGLDLPEVSLVSILDADKEGFLRSDKSLIQTIGRAARNVSGQVHMYADSITPSMHRAIDETNRRREKQMAYNAERGLDPQPLRKKVVDILDDMVRESADGELIGGGGRSQSRGKAPVPGMKSRGGAQGTVGRYAAELAGMPSHELAQLIRQLDDQMHEAAKELQFELAARLRDEIAELKKELRGMGAAGVQ</sequence>
<dbReference type="PATRIC" id="fig|1502723.3.peg.973"/>
<dbReference type="GO" id="GO:0016887">
    <property type="term" value="F:ATP hydrolysis activity"/>
    <property type="evidence" value="ECO:0007669"/>
    <property type="project" value="InterPro"/>
</dbReference>
<comment type="similarity">
    <text evidence="2 13 14">Belongs to the UvrB family.</text>
</comment>
<dbReference type="EMBL" id="JYFN01000012">
    <property type="protein sequence ID" value="KJE23643.1"/>
    <property type="molecule type" value="Genomic_DNA"/>
</dbReference>
<keyword evidence="3 13" id="KW-0963">Cytoplasm</keyword>
<keyword evidence="6 13" id="KW-0228">DNA excision</keyword>
<evidence type="ECO:0000256" key="1">
    <source>
        <dbReference type="ARBA" id="ARBA00004496"/>
    </source>
</evidence>
<evidence type="ECO:0000256" key="11">
    <source>
        <dbReference type="ARBA" id="ARBA00026033"/>
    </source>
</evidence>
<dbReference type="Proteomes" id="UP000032545">
    <property type="component" value="Unassembled WGS sequence"/>
</dbReference>
<dbReference type="GO" id="GO:0006289">
    <property type="term" value="P:nucleotide-excision repair"/>
    <property type="evidence" value="ECO:0007669"/>
    <property type="project" value="UniProtKB-UniRule"/>
</dbReference>
<dbReference type="SMART" id="SM00487">
    <property type="entry name" value="DEXDc"/>
    <property type="match status" value="1"/>
</dbReference>
<evidence type="ECO:0000259" key="17">
    <source>
        <dbReference type="PROSITE" id="PS50151"/>
    </source>
</evidence>
<feature type="region of interest" description="Disordered" evidence="16">
    <location>
        <begin position="669"/>
        <end position="696"/>
    </location>
</feature>
<feature type="domain" description="Helicase ATP-binding" evidence="18">
    <location>
        <begin position="90"/>
        <end position="237"/>
    </location>
</feature>
<feature type="domain" description="Helicase C-terminal" evidence="19">
    <location>
        <begin position="493"/>
        <end position="659"/>
    </location>
</feature>
<accession>A0A0D8BH82</accession>
<keyword evidence="10 13" id="KW-0742">SOS response</keyword>
<dbReference type="Pfam" id="PF04851">
    <property type="entry name" value="ResIII"/>
    <property type="match status" value="1"/>
</dbReference>
<dbReference type="CDD" id="cd18790">
    <property type="entry name" value="SF2_C_UvrB"/>
    <property type="match status" value="1"/>
</dbReference>
<dbReference type="InterPro" id="IPR024759">
    <property type="entry name" value="UvrB_YAD/RRR_dom"/>
</dbReference>
<evidence type="ECO:0000256" key="14">
    <source>
        <dbReference type="RuleBase" id="RU003587"/>
    </source>
</evidence>
<evidence type="ECO:0000256" key="10">
    <source>
        <dbReference type="ARBA" id="ARBA00023236"/>
    </source>
</evidence>
<dbReference type="GO" id="GO:0009380">
    <property type="term" value="C:excinuclease repair complex"/>
    <property type="evidence" value="ECO:0007669"/>
    <property type="project" value="InterPro"/>
</dbReference>
<proteinExistence type="inferred from homology"/>
<dbReference type="PROSITE" id="PS51192">
    <property type="entry name" value="HELICASE_ATP_BIND_1"/>
    <property type="match status" value="1"/>
</dbReference>
<dbReference type="PANTHER" id="PTHR24029">
    <property type="entry name" value="UVRABC SYSTEM PROTEIN B"/>
    <property type="match status" value="1"/>
</dbReference>
<dbReference type="FunFam" id="4.10.860.10:FF:000009">
    <property type="entry name" value="UvrABC system protein B"/>
    <property type="match status" value="1"/>
</dbReference>
<dbReference type="InterPro" id="IPR001650">
    <property type="entry name" value="Helicase_C-like"/>
</dbReference>
<keyword evidence="8 13" id="KW-0267">Excision nuclease</keyword>
<keyword evidence="4 13" id="KW-0547">Nucleotide-binding</keyword>
<dbReference type="GO" id="GO:0003677">
    <property type="term" value="F:DNA binding"/>
    <property type="evidence" value="ECO:0007669"/>
    <property type="project" value="UniProtKB-UniRule"/>
</dbReference>